<dbReference type="Pfam" id="PF00589">
    <property type="entry name" value="Phage_integrase"/>
    <property type="match status" value="1"/>
</dbReference>
<protein>
    <submittedName>
        <fullName evidence="2">Site-specific integrase</fullName>
    </submittedName>
</protein>
<dbReference type="PANTHER" id="PTHR30349">
    <property type="entry name" value="PHAGE INTEGRASE-RELATED"/>
    <property type="match status" value="1"/>
</dbReference>
<sequence>MNLDKLDEKQIEFLKIKKLEGLAKTTLDGYYKIFLNVNTFARLEYEKPLKLKFQLLDYFTNISNNKNTTFNAKRKGLNTFFNYLITQNVVSTNPIKELQIKKRKENTYPRPCSSEELKEFLKVIDINTYAGLRDYTFTILIADTGVRPAEATRLREKHINIANSLLELDESITKTSKPRILPLSKLVLDNLLKLLELNQDFWNSDSLFLTSDGREMTTVNFQRRFVKHSKASGVKITPYQLRHFFGTEYLKNPSGNLIYLQNLMGHSDISMTKKYIGIDKKALENNHKIATPLNLILERNTRVRKLFKNK</sequence>
<dbReference type="EMBL" id="JAHLQO010000001">
    <property type="protein sequence ID" value="MBU5668495.1"/>
    <property type="molecule type" value="Genomic_DNA"/>
</dbReference>
<dbReference type="InterPro" id="IPR002104">
    <property type="entry name" value="Integrase_catalytic"/>
</dbReference>
<evidence type="ECO:0000313" key="2">
    <source>
        <dbReference type="EMBL" id="MBU5668495.1"/>
    </source>
</evidence>
<dbReference type="InterPro" id="IPR050090">
    <property type="entry name" value="Tyrosine_recombinase_XerCD"/>
</dbReference>
<organism evidence="2 3">
    <name type="scientific">Peptoniphilus ovalis</name>
    <dbReference type="NCBI Taxonomy" id="2841503"/>
    <lineage>
        <taxon>Bacteria</taxon>
        <taxon>Bacillati</taxon>
        <taxon>Bacillota</taxon>
        <taxon>Tissierellia</taxon>
        <taxon>Tissierellales</taxon>
        <taxon>Peptoniphilaceae</taxon>
        <taxon>Peptoniphilus</taxon>
    </lineage>
</organism>
<feature type="domain" description="Tyr recombinase" evidence="1">
    <location>
        <begin position="107"/>
        <end position="288"/>
    </location>
</feature>
<proteinExistence type="predicted"/>
<name>A0ABS6FE85_9FIRM</name>
<gene>
    <name evidence="2" type="ORF">KQI68_01440</name>
</gene>
<comment type="caution">
    <text evidence="2">The sequence shown here is derived from an EMBL/GenBank/DDBJ whole genome shotgun (WGS) entry which is preliminary data.</text>
</comment>
<dbReference type="PANTHER" id="PTHR30349:SF81">
    <property type="entry name" value="TYROSINE RECOMBINASE XERC"/>
    <property type="match status" value="1"/>
</dbReference>
<dbReference type="CDD" id="cd00397">
    <property type="entry name" value="DNA_BRE_C"/>
    <property type="match status" value="1"/>
</dbReference>
<dbReference type="RefSeq" id="WP_216548265.1">
    <property type="nucleotide sequence ID" value="NZ_JAHLQO010000001.1"/>
</dbReference>
<dbReference type="Proteomes" id="UP000783742">
    <property type="component" value="Unassembled WGS sequence"/>
</dbReference>
<evidence type="ECO:0000313" key="3">
    <source>
        <dbReference type="Proteomes" id="UP000783742"/>
    </source>
</evidence>
<dbReference type="PROSITE" id="PS51898">
    <property type="entry name" value="TYR_RECOMBINASE"/>
    <property type="match status" value="1"/>
</dbReference>
<keyword evidence="3" id="KW-1185">Reference proteome</keyword>
<evidence type="ECO:0000259" key="1">
    <source>
        <dbReference type="PROSITE" id="PS51898"/>
    </source>
</evidence>
<accession>A0ABS6FE85</accession>
<reference evidence="2 3" key="1">
    <citation type="submission" date="2021-06" db="EMBL/GenBank/DDBJ databases">
        <authorList>
            <person name="Sun Q."/>
            <person name="Li D."/>
        </authorList>
    </citation>
    <scope>NUCLEOTIDE SEQUENCE [LARGE SCALE GENOMIC DNA]</scope>
    <source>
        <strain evidence="2 3">MSJ-1</strain>
    </source>
</reference>